<evidence type="ECO:0000259" key="7">
    <source>
        <dbReference type="SMART" id="SM00835"/>
    </source>
</evidence>
<dbReference type="AlphaFoldDB" id="A0A815W7D3"/>
<feature type="domain" description="Cupin type-1" evidence="7">
    <location>
        <begin position="46"/>
        <end position="196"/>
    </location>
</feature>
<gene>
    <name evidence="8" type="ORF">GPM918_LOCUS38412</name>
    <name evidence="9" type="ORF">SRO942_LOCUS39231</name>
</gene>
<dbReference type="Proteomes" id="UP000681722">
    <property type="component" value="Unassembled WGS sequence"/>
</dbReference>
<comment type="subcellular location">
    <subcellularLocation>
        <location evidence="1">Secreted</location>
    </subcellularLocation>
</comment>
<dbReference type="Proteomes" id="UP000663829">
    <property type="component" value="Unassembled WGS sequence"/>
</dbReference>
<keyword evidence="4" id="KW-0479">Metal-binding</keyword>
<dbReference type="GO" id="GO:0005576">
    <property type="term" value="C:extracellular region"/>
    <property type="evidence" value="ECO:0007669"/>
    <property type="project" value="UniProtKB-SubCell"/>
</dbReference>
<keyword evidence="5" id="KW-0464">Manganese</keyword>
<evidence type="ECO:0000256" key="3">
    <source>
        <dbReference type="ARBA" id="ARBA00022525"/>
    </source>
</evidence>
<comment type="similarity">
    <text evidence="2">Belongs to the germin family.</text>
</comment>
<evidence type="ECO:0000256" key="4">
    <source>
        <dbReference type="ARBA" id="ARBA00022723"/>
    </source>
</evidence>
<reference evidence="8" key="1">
    <citation type="submission" date="2021-02" db="EMBL/GenBank/DDBJ databases">
        <authorList>
            <person name="Nowell W R."/>
        </authorList>
    </citation>
    <scope>NUCLEOTIDE SEQUENCE</scope>
</reference>
<feature type="signal peptide" evidence="6">
    <location>
        <begin position="1"/>
        <end position="15"/>
    </location>
</feature>
<sequence>MFILLNSIYFTSSAAVTPSTAHLLDIKDSLGELDRESKLTANDTVFDFLNPPPTAILKGNDGRLILAQGITFPAVINLHTAFAVGFMNPCALNTPHTHPRATEFFYLIEGEVQTGLYQENGANFTTHQLRAGMATVFPLGGIHFQYNLSCKKATFIAAFNSEDPGVQTTAVSLFRHLPVDVIVASLAGKLTRPQVVALQKSILEALDNPSQGLAECRKRCNI</sequence>
<name>A0A815W7D3_9BILA</name>
<keyword evidence="6" id="KW-0732">Signal</keyword>
<evidence type="ECO:0000313" key="8">
    <source>
        <dbReference type="EMBL" id="CAF1537281.1"/>
    </source>
</evidence>
<dbReference type="SUPFAM" id="SSF51182">
    <property type="entry name" value="RmlC-like cupins"/>
    <property type="match status" value="1"/>
</dbReference>
<evidence type="ECO:0000256" key="2">
    <source>
        <dbReference type="ARBA" id="ARBA00007456"/>
    </source>
</evidence>
<proteinExistence type="inferred from homology"/>
<keyword evidence="10" id="KW-1185">Reference proteome</keyword>
<feature type="chain" id="PRO_5035608184" description="Cupin type-1 domain-containing protein" evidence="6">
    <location>
        <begin position="16"/>
        <end position="222"/>
    </location>
</feature>
<dbReference type="OrthoDB" id="10015278at2759"/>
<evidence type="ECO:0000313" key="9">
    <source>
        <dbReference type="EMBL" id="CAF4397140.1"/>
    </source>
</evidence>
<evidence type="ECO:0000256" key="6">
    <source>
        <dbReference type="SAM" id="SignalP"/>
    </source>
</evidence>
<dbReference type="GO" id="GO:0030145">
    <property type="term" value="F:manganese ion binding"/>
    <property type="evidence" value="ECO:0007669"/>
    <property type="project" value="InterPro"/>
</dbReference>
<dbReference type="InterPro" id="IPR011051">
    <property type="entry name" value="RmlC_Cupin_sf"/>
</dbReference>
<dbReference type="PRINTS" id="PR00325">
    <property type="entry name" value="GERMIN"/>
</dbReference>
<dbReference type="InterPro" id="IPR006045">
    <property type="entry name" value="Cupin_1"/>
</dbReference>
<dbReference type="InterPro" id="IPR001929">
    <property type="entry name" value="Germin"/>
</dbReference>
<dbReference type="SMART" id="SM00835">
    <property type="entry name" value="Cupin_1"/>
    <property type="match status" value="1"/>
</dbReference>
<dbReference type="Pfam" id="PF00190">
    <property type="entry name" value="Cupin_1"/>
    <property type="match status" value="1"/>
</dbReference>
<dbReference type="EMBL" id="CAJOBC010091050">
    <property type="protein sequence ID" value="CAF4397140.1"/>
    <property type="molecule type" value="Genomic_DNA"/>
</dbReference>
<organism evidence="8 10">
    <name type="scientific">Didymodactylos carnosus</name>
    <dbReference type="NCBI Taxonomy" id="1234261"/>
    <lineage>
        <taxon>Eukaryota</taxon>
        <taxon>Metazoa</taxon>
        <taxon>Spiralia</taxon>
        <taxon>Gnathifera</taxon>
        <taxon>Rotifera</taxon>
        <taxon>Eurotatoria</taxon>
        <taxon>Bdelloidea</taxon>
        <taxon>Philodinida</taxon>
        <taxon>Philodinidae</taxon>
        <taxon>Didymodactylos</taxon>
    </lineage>
</organism>
<evidence type="ECO:0000313" key="10">
    <source>
        <dbReference type="Proteomes" id="UP000663829"/>
    </source>
</evidence>
<accession>A0A815W7D3</accession>
<comment type="caution">
    <text evidence="8">The sequence shown here is derived from an EMBL/GenBank/DDBJ whole genome shotgun (WGS) entry which is preliminary data.</text>
</comment>
<dbReference type="InterPro" id="IPR014710">
    <property type="entry name" value="RmlC-like_jellyroll"/>
</dbReference>
<evidence type="ECO:0000256" key="5">
    <source>
        <dbReference type="ARBA" id="ARBA00023211"/>
    </source>
</evidence>
<evidence type="ECO:0000256" key="1">
    <source>
        <dbReference type="ARBA" id="ARBA00004613"/>
    </source>
</evidence>
<dbReference type="CDD" id="cd02241">
    <property type="entry name" value="cupin_OxOx"/>
    <property type="match status" value="1"/>
</dbReference>
<dbReference type="Gene3D" id="2.60.120.10">
    <property type="entry name" value="Jelly Rolls"/>
    <property type="match status" value="1"/>
</dbReference>
<dbReference type="PANTHER" id="PTHR31238">
    <property type="entry name" value="GERMIN-LIKE PROTEIN SUBFAMILY 3 MEMBER 3"/>
    <property type="match status" value="1"/>
</dbReference>
<protein>
    <recommendedName>
        <fullName evidence="7">Cupin type-1 domain-containing protein</fullName>
    </recommendedName>
</protein>
<dbReference type="EMBL" id="CAJNOQ010025440">
    <property type="protein sequence ID" value="CAF1537281.1"/>
    <property type="molecule type" value="Genomic_DNA"/>
</dbReference>
<keyword evidence="3" id="KW-0964">Secreted</keyword>